<dbReference type="Proteomes" id="UP001139365">
    <property type="component" value="Unassembled WGS sequence"/>
</dbReference>
<keyword evidence="1" id="KW-0732">Signal</keyword>
<comment type="caution">
    <text evidence="3">The sequence shown here is derived from an EMBL/GenBank/DDBJ whole genome shotgun (WGS) entry which is preliminary data.</text>
</comment>
<dbReference type="SUPFAM" id="SSF53474">
    <property type="entry name" value="alpha/beta-Hydrolases"/>
    <property type="match status" value="1"/>
</dbReference>
<dbReference type="InterPro" id="IPR029058">
    <property type="entry name" value="AB_hydrolase_fold"/>
</dbReference>
<proteinExistence type="predicted"/>
<dbReference type="GO" id="GO:0016787">
    <property type="term" value="F:hydrolase activity"/>
    <property type="evidence" value="ECO:0007669"/>
    <property type="project" value="UniProtKB-KW"/>
</dbReference>
<evidence type="ECO:0000313" key="4">
    <source>
        <dbReference type="Proteomes" id="UP001139365"/>
    </source>
</evidence>
<dbReference type="Pfam" id="PF01738">
    <property type="entry name" value="DLH"/>
    <property type="match status" value="1"/>
</dbReference>
<dbReference type="PANTHER" id="PTHR43037:SF1">
    <property type="entry name" value="BLL1128 PROTEIN"/>
    <property type="match status" value="1"/>
</dbReference>
<keyword evidence="3" id="KW-0378">Hydrolase</keyword>
<accession>A0AAE3K053</accession>
<evidence type="ECO:0000259" key="2">
    <source>
        <dbReference type="Pfam" id="PF01738"/>
    </source>
</evidence>
<dbReference type="EMBL" id="JALEMU010000071">
    <property type="protein sequence ID" value="MCI5755582.1"/>
    <property type="molecule type" value="Genomic_DNA"/>
</dbReference>
<organism evidence="3 4">
    <name type="scientific">Candidatus Colimorpha enterica</name>
    <dbReference type="NCBI Taxonomy" id="3083063"/>
    <lineage>
        <taxon>Bacteria</taxon>
        <taxon>Pseudomonadati</taxon>
        <taxon>Bacteroidota</taxon>
        <taxon>Bacteroidia</taxon>
        <taxon>Bacteroidales</taxon>
        <taxon>Candidatus Colimorpha</taxon>
    </lineage>
</organism>
<dbReference type="InterPro" id="IPR050955">
    <property type="entry name" value="Plant_Biomass_Hydrol_Est"/>
</dbReference>
<feature type="domain" description="Dienelactone hydrolase" evidence="2">
    <location>
        <begin position="95"/>
        <end position="195"/>
    </location>
</feature>
<evidence type="ECO:0000313" key="3">
    <source>
        <dbReference type="EMBL" id="MCI5755582.1"/>
    </source>
</evidence>
<sequence>MIVEISERMSSEVNFGATVTTPTGFDPEKESLPMIVFLHGAGERGEDLSIVNKVGLPKYFTADPDYKGLRVITLSPQCPDYTVWNDVSLQLFQFILKAAKAYNADMDRISVTGLSMGGFGTWEMVISHPDFFSAAAPICGGGMDWRIPSFLPTPIRAFHGDADPVVPVVYSRILCRAVNDRGGNAVLTEYPGCDHDSWTAAYETTDVIEWLAASRKNAHS</sequence>
<gene>
    <name evidence="3" type="ORF">MR241_04735</name>
</gene>
<evidence type="ECO:0000256" key="1">
    <source>
        <dbReference type="ARBA" id="ARBA00022729"/>
    </source>
</evidence>
<dbReference type="AlphaFoldDB" id="A0AAE3K053"/>
<dbReference type="PANTHER" id="PTHR43037">
    <property type="entry name" value="UNNAMED PRODUCT-RELATED"/>
    <property type="match status" value="1"/>
</dbReference>
<dbReference type="InterPro" id="IPR002925">
    <property type="entry name" value="Dienelactn_hydro"/>
</dbReference>
<dbReference type="Gene3D" id="3.40.50.1820">
    <property type="entry name" value="alpha/beta hydrolase"/>
    <property type="match status" value="1"/>
</dbReference>
<reference evidence="3 4" key="1">
    <citation type="submission" date="2022-03" db="EMBL/GenBank/DDBJ databases">
        <title>Metagenome-assembled genomes from swine fecal metagenomes.</title>
        <authorList>
            <person name="Holman D.B."/>
            <person name="Kommadath A."/>
        </authorList>
    </citation>
    <scope>NUCLEOTIDE SEQUENCE [LARGE SCALE GENOMIC DNA]</scope>
    <source>
        <strain evidence="3">SUG147</strain>
    </source>
</reference>
<protein>
    <submittedName>
        <fullName evidence="3">Dienelactone hydrolase family protein</fullName>
    </submittedName>
</protein>
<name>A0AAE3K053_9BACT</name>